<dbReference type="PROSITE" id="PS51257">
    <property type="entry name" value="PROKAR_LIPOPROTEIN"/>
    <property type="match status" value="1"/>
</dbReference>
<dbReference type="AlphaFoldDB" id="A0A926D6K5"/>
<dbReference type="Pfam" id="PF02811">
    <property type="entry name" value="PHP"/>
    <property type="match status" value="1"/>
</dbReference>
<evidence type="ECO:0000313" key="2">
    <source>
        <dbReference type="EMBL" id="MBC8532329.1"/>
    </source>
</evidence>
<dbReference type="InterPro" id="IPR052018">
    <property type="entry name" value="PHP_domain"/>
</dbReference>
<dbReference type="EMBL" id="JACRSR010000006">
    <property type="protein sequence ID" value="MBC8532329.1"/>
    <property type="molecule type" value="Genomic_DNA"/>
</dbReference>
<evidence type="ECO:0000259" key="1">
    <source>
        <dbReference type="Pfam" id="PF02811"/>
    </source>
</evidence>
<dbReference type="PANTHER" id="PTHR42924:SF3">
    <property type="entry name" value="POLYMERASE_HISTIDINOL PHOSPHATASE N-TERMINAL DOMAIN-CONTAINING PROTEIN"/>
    <property type="match status" value="1"/>
</dbReference>
<protein>
    <submittedName>
        <fullName evidence="2">PHP domain-containing protein</fullName>
    </submittedName>
</protein>
<comment type="caution">
    <text evidence="2">The sequence shown here is derived from an EMBL/GenBank/DDBJ whole genome shotgun (WGS) entry which is preliminary data.</text>
</comment>
<reference evidence="2" key="1">
    <citation type="submission" date="2020-08" db="EMBL/GenBank/DDBJ databases">
        <title>Genome public.</title>
        <authorList>
            <person name="Liu C."/>
            <person name="Sun Q."/>
        </authorList>
    </citation>
    <scope>NUCLEOTIDE SEQUENCE</scope>
    <source>
        <strain evidence="2">NSJ-53</strain>
    </source>
</reference>
<dbReference type="GO" id="GO:0004534">
    <property type="term" value="F:5'-3' RNA exonuclease activity"/>
    <property type="evidence" value="ECO:0007669"/>
    <property type="project" value="TreeGrafter"/>
</dbReference>
<proteinExistence type="predicted"/>
<dbReference type="CDD" id="cd07432">
    <property type="entry name" value="PHP_HisPPase"/>
    <property type="match status" value="1"/>
</dbReference>
<dbReference type="InterPro" id="IPR004013">
    <property type="entry name" value="PHP_dom"/>
</dbReference>
<dbReference type="InterPro" id="IPR016195">
    <property type="entry name" value="Pol/histidinol_Pase-like"/>
</dbReference>
<dbReference type="PANTHER" id="PTHR42924">
    <property type="entry name" value="EXONUCLEASE"/>
    <property type="match status" value="1"/>
</dbReference>
<sequence>MERLYDLHVHTATVSSCGQVEPERMAELYQRAGYDGVAVTDHYYARYFEKMGDLPWEKKVDRYLAGYRRAKTAGEKTGLQVLLGIELRFKGHVNDYLIFGVDEAFLREHPKLYELELPEFYRRFRDELFICQAHPFRDRGCEPAPAEFLHGAEVYNGNPNHLDHNYNDKARAFAKANGLVAISASDFHEEGGEAMGGTFLPGVSDGRALAHTLKESGPFKLKET</sequence>
<gene>
    <name evidence="2" type="ORF">H8696_10790</name>
</gene>
<keyword evidence="3" id="KW-1185">Reference proteome</keyword>
<dbReference type="SUPFAM" id="SSF89550">
    <property type="entry name" value="PHP domain-like"/>
    <property type="match status" value="1"/>
</dbReference>
<organism evidence="2 3">
    <name type="scientific">Gehongia tenuis</name>
    <dbReference type="NCBI Taxonomy" id="2763655"/>
    <lineage>
        <taxon>Bacteria</taxon>
        <taxon>Bacillati</taxon>
        <taxon>Bacillota</taxon>
        <taxon>Clostridia</taxon>
        <taxon>Christensenellales</taxon>
        <taxon>Christensenellaceae</taxon>
        <taxon>Gehongia</taxon>
    </lineage>
</organism>
<dbReference type="GO" id="GO:0035312">
    <property type="term" value="F:5'-3' DNA exonuclease activity"/>
    <property type="evidence" value="ECO:0007669"/>
    <property type="project" value="TreeGrafter"/>
</dbReference>
<feature type="domain" description="PHP" evidence="1">
    <location>
        <begin position="6"/>
        <end position="106"/>
    </location>
</feature>
<dbReference type="RefSeq" id="WP_249317446.1">
    <property type="nucleotide sequence ID" value="NZ_JACRSR010000006.1"/>
</dbReference>
<dbReference type="Proteomes" id="UP000623172">
    <property type="component" value="Unassembled WGS sequence"/>
</dbReference>
<evidence type="ECO:0000313" key="3">
    <source>
        <dbReference type="Proteomes" id="UP000623172"/>
    </source>
</evidence>
<dbReference type="Gene3D" id="3.20.20.140">
    <property type="entry name" value="Metal-dependent hydrolases"/>
    <property type="match status" value="1"/>
</dbReference>
<accession>A0A926D6K5</accession>
<name>A0A926D6K5_9FIRM</name>